<dbReference type="EMBL" id="JACIEZ010000003">
    <property type="protein sequence ID" value="MBB4064622.1"/>
    <property type="molecule type" value="Genomic_DNA"/>
</dbReference>
<protein>
    <recommendedName>
        <fullName evidence="4">DUF3828 domain-containing protein</fullName>
    </recommendedName>
</protein>
<evidence type="ECO:0008006" key="4">
    <source>
        <dbReference type="Google" id="ProtNLM"/>
    </source>
</evidence>
<sequence length="176" mass="19143">MLKKISLLLLPLMLAAAAPAEAADMTQPVKTLMKLAEENWRAENAGANDYFSEDLLGTIYSKSFADAYRAASKFPAFDLPEGETTGSPFDYDVIANGQDGCPFENVRVEDDGDGQVTALFNNRACMGDDPANKEDTVVIFHVEEEGGKPVIDDIYQVENGNSGKGLKEQMLEIAKQ</sequence>
<dbReference type="RefSeq" id="WP_343066644.1">
    <property type="nucleotide sequence ID" value="NZ_JACIEZ010000003.1"/>
</dbReference>
<accession>A0A7W6J5Y2</accession>
<evidence type="ECO:0000313" key="3">
    <source>
        <dbReference type="Proteomes" id="UP000528286"/>
    </source>
</evidence>
<feature type="chain" id="PRO_5030657640" description="DUF3828 domain-containing protein" evidence="1">
    <location>
        <begin position="23"/>
        <end position="176"/>
    </location>
</feature>
<feature type="signal peptide" evidence="1">
    <location>
        <begin position="1"/>
        <end position="22"/>
    </location>
</feature>
<dbReference type="Proteomes" id="UP000528286">
    <property type="component" value="Unassembled WGS sequence"/>
</dbReference>
<name>A0A7W6J5Y2_9HYPH</name>
<evidence type="ECO:0000256" key="1">
    <source>
        <dbReference type="SAM" id="SignalP"/>
    </source>
</evidence>
<comment type="caution">
    <text evidence="2">The sequence shown here is derived from an EMBL/GenBank/DDBJ whole genome shotgun (WGS) entry which is preliminary data.</text>
</comment>
<proteinExistence type="predicted"/>
<evidence type="ECO:0000313" key="2">
    <source>
        <dbReference type="EMBL" id="MBB4064622.1"/>
    </source>
</evidence>
<gene>
    <name evidence="2" type="ORF">GGR23_001809</name>
</gene>
<dbReference type="AlphaFoldDB" id="A0A7W6J5Y2"/>
<reference evidence="2 3" key="1">
    <citation type="submission" date="2020-08" db="EMBL/GenBank/DDBJ databases">
        <title>Genomic Encyclopedia of Type Strains, Phase IV (KMG-IV): sequencing the most valuable type-strain genomes for metagenomic binning, comparative biology and taxonomic classification.</title>
        <authorList>
            <person name="Goeker M."/>
        </authorList>
    </citation>
    <scope>NUCLEOTIDE SEQUENCE [LARGE SCALE GENOMIC DNA]</scope>
    <source>
        <strain evidence="2 3">DSM 29853</strain>
    </source>
</reference>
<organism evidence="2 3">
    <name type="scientific">Gellertiella hungarica</name>
    <dbReference type="NCBI Taxonomy" id="1572859"/>
    <lineage>
        <taxon>Bacteria</taxon>
        <taxon>Pseudomonadati</taxon>
        <taxon>Pseudomonadota</taxon>
        <taxon>Alphaproteobacteria</taxon>
        <taxon>Hyphomicrobiales</taxon>
        <taxon>Rhizobiaceae</taxon>
        <taxon>Gellertiella</taxon>
    </lineage>
</organism>
<keyword evidence="1" id="KW-0732">Signal</keyword>
<keyword evidence="3" id="KW-1185">Reference proteome</keyword>